<evidence type="ECO:0000256" key="2">
    <source>
        <dbReference type="ARBA" id="ARBA00006409"/>
    </source>
</evidence>
<dbReference type="Proteomes" id="UP001347796">
    <property type="component" value="Unassembled WGS sequence"/>
</dbReference>
<comment type="catalytic activity">
    <reaction evidence="12">
        <text>cyclobutadipyrimidine (in DNA) = 2 pyrimidine residues (in DNA).</text>
        <dbReference type="EC" id="4.1.99.3"/>
    </reaction>
</comment>
<proteinExistence type="inferred from homology"/>
<dbReference type="InterPro" id="IPR014729">
    <property type="entry name" value="Rossmann-like_a/b/a_fold"/>
</dbReference>
<keyword evidence="6" id="KW-0227">DNA damage</keyword>
<dbReference type="SUPFAM" id="SSF48173">
    <property type="entry name" value="Cryptochrome/photolyase FAD-binding domain"/>
    <property type="match status" value="1"/>
</dbReference>
<comment type="cofactor">
    <cofactor evidence="1">
        <name>FAD</name>
        <dbReference type="ChEBI" id="CHEBI:57692"/>
    </cofactor>
</comment>
<evidence type="ECO:0000259" key="16">
    <source>
        <dbReference type="PROSITE" id="PS51645"/>
    </source>
</evidence>
<evidence type="ECO:0000256" key="9">
    <source>
        <dbReference type="ARBA" id="ARBA00023204"/>
    </source>
</evidence>
<keyword evidence="7" id="KW-0274">FAD</keyword>
<feature type="domain" description="Photolyase/cryptochrome alpha/beta" evidence="16">
    <location>
        <begin position="240"/>
        <end position="372"/>
    </location>
</feature>
<keyword evidence="9" id="KW-0234">DNA repair</keyword>
<evidence type="ECO:0000256" key="12">
    <source>
        <dbReference type="ARBA" id="ARBA00033999"/>
    </source>
</evidence>
<evidence type="ECO:0000256" key="3">
    <source>
        <dbReference type="ARBA" id="ARBA00013149"/>
    </source>
</evidence>
<evidence type="ECO:0000256" key="5">
    <source>
        <dbReference type="ARBA" id="ARBA00022630"/>
    </source>
</evidence>
<gene>
    <name evidence="17" type="ORF">SNE40_021332</name>
</gene>
<dbReference type="Gene3D" id="1.25.40.80">
    <property type="match status" value="1"/>
</dbReference>
<sequence length="681" mass="79819">MFEVSFNLRVHLKFFRLQSVHGRPACFLSVNTRGQANKDQHHWLHKPLVSKRYNLPHQKNRQLIHCFIANITIFKTRVGSTLFNCASNIITNSNLRPFNTTCGEYYRLFSNFCTKSCLAKHFPTCERYKIKDTSSFGKMDKSTKKRKFEGDKDKTLPSKKRKLLTSKTSQKAMPNEKPSLIEELSPTNKQKKDSDKPDDDFRSKIMSRRTSVCNSVMEFKFNKKRVRVLSTAKDSPDDCNGIVYWMSRDQRVQDNWAFLYTQRLALKMEVPLHVCFCLVPKFLEATIRQFSFMLKGLQEVEEECRDLNIPFHLLVGFARDVLPEFVNKNKIGGVVTDFSPLRVPRAWVEDVKNQLPKDVPFCQVDAHNLVPCWEASPKLEYGARTIRNKIHNQLSQYLTEFPPVIKHTYRVKDMPERVDWKAAEGSLEVDRTVLLPDWCTPGTNGGLNMLESFLKERLKYFATERNIPNKNALSNLSPWIHFGNLSVQRSILMVKEYRSKYKDSVEGYIEEAVIRRELADNFCYYNENYDSIKGAYDWAKQSLKLHWDDKRDYIYTRQQLELSETHDDLWNAAQLQMVTEGKMHGFLRMYWAKKILEWTPNPEIALKEAIYLNDKYQLDGRDPNGYVGCMWSICGIHDQGWKERSVFGKVRYMNYKGCTRKFDVPAFVRKYRVKKPLPSKK</sequence>
<keyword evidence="18" id="KW-1185">Reference proteome</keyword>
<evidence type="ECO:0000256" key="8">
    <source>
        <dbReference type="ARBA" id="ARBA00023125"/>
    </source>
</evidence>
<evidence type="ECO:0000313" key="18">
    <source>
        <dbReference type="Proteomes" id="UP001347796"/>
    </source>
</evidence>
<comment type="function">
    <text evidence="13">Involved in repair of UV radiation-induced DNA damage. Catalyzes the light-dependent monomerization (300-600 nm) of cyclobutyl pyrimidine dimers (in cis-syn configuration), which are formed between adjacent bases on the same DNA strand upon exposure to ultraviolet radiation.</text>
</comment>
<accession>A0AAN8GB26</accession>
<dbReference type="InterPro" id="IPR032673">
    <property type="entry name" value="DNA_photolyase_2_CS"/>
</dbReference>
<dbReference type="EC" id="4.1.99.3" evidence="3"/>
<comment type="caution">
    <text evidence="17">The sequence shown here is derived from an EMBL/GenBank/DDBJ whole genome shotgun (WGS) entry which is preliminary data.</text>
</comment>
<protein>
    <recommendedName>
        <fullName evidence="4">Deoxyribodipyrimidine photo-lyase</fullName>
        <ecNumber evidence="3">4.1.99.3</ecNumber>
    </recommendedName>
    <alternativeName>
        <fullName evidence="11">DNA photolyase</fullName>
    </alternativeName>
    <alternativeName>
        <fullName evidence="14">Photoreactivating enzyme</fullName>
    </alternativeName>
</protein>
<dbReference type="GO" id="GO:0009650">
    <property type="term" value="P:UV protection"/>
    <property type="evidence" value="ECO:0007669"/>
    <property type="project" value="UniProtKB-ARBA"/>
</dbReference>
<feature type="compositionally biased region" description="Basic and acidic residues" evidence="15">
    <location>
        <begin position="137"/>
        <end position="156"/>
    </location>
</feature>
<keyword evidence="8" id="KW-0238">DNA-binding</keyword>
<dbReference type="PANTHER" id="PTHR10211:SF0">
    <property type="entry name" value="DEOXYRIBODIPYRIMIDINE PHOTO-LYASE"/>
    <property type="match status" value="1"/>
</dbReference>
<dbReference type="PANTHER" id="PTHR10211">
    <property type="entry name" value="DEOXYRIBODIPYRIMIDINE PHOTOLYASE"/>
    <property type="match status" value="1"/>
</dbReference>
<evidence type="ECO:0000256" key="13">
    <source>
        <dbReference type="ARBA" id="ARBA00059220"/>
    </source>
</evidence>
<evidence type="ECO:0000256" key="7">
    <source>
        <dbReference type="ARBA" id="ARBA00022827"/>
    </source>
</evidence>
<name>A0AAN8GB26_PATCE</name>
<dbReference type="Pfam" id="PF00875">
    <property type="entry name" value="DNA_photolyase"/>
    <property type="match status" value="1"/>
</dbReference>
<evidence type="ECO:0000313" key="17">
    <source>
        <dbReference type="EMBL" id="KAK6167256.1"/>
    </source>
</evidence>
<dbReference type="InterPro" id="IPR008148">
    <property type="entry name" value="DNA_photolyase_2"/>
</dbReference>
<keyword evidence="5" id="KW-0285">Flavoprotein</keyword>
<dbReference type="GO" id="GO:0003677">
    <property type="term" value="F:DNA binding"/>
    <property type="evidence" value="ECO:0007669"/>
    <property type="project" value="UniProtKB-KW"/>
</dbReference>
<dbReference type="InterPro" id="IPR052219">
    <property type="entry name" value="Photolyase_Class-2"/>
</dbReference>
<organism evidence="17 18">
    <name type="scientific">Patella caerulea</name>
    <name type="common">Rayed Mediterranean limpet</name>
    <dbReference type="NCBI Taxonomy" id="87958"/>
    <lineage>
        <taxon>Eukaryota</taxon>
        <taxon>Metazoa</taxon>
        <taxon>Spiralia</taxon>
        <taxon>Lophotrochozoa</taxon>
        <taxon>Mollusca</taxon>
        <taxon>Gastropoda</taxon>
        <taxon>Patellogastropoda</taxon>
        <taxon>Patelloidea</taxon>
        <taxon>Patellidae</taxon>
        <taxon>Patella</taxon>
    </lineage>
</organism>
<dbReference type="PROSITE" id="PS01084">
    <property type="entry name" value="DNA_PHOTOLYASES_2_2"/>
    <property type="match status" value="1"/>
</dbReference>
<dbReference type="InterPro" id="IPR036134">
    <property type="entry name" value="Crypto/Photolyase_FAD-like_sf"/>
</dbReference>
<dbReference type="GO" id="GO:0003904">
    <property type="term" value="F:deoxyribodipyrimidine photo-lyase activity"/>
    <property type="evidence" value="ECO:0007669"/>
    <property type="project" value="UniProtKB-EC"/>
</dbReference>
<feature type="region of interest" description="Disordered" evidence="15">
    <location>
        <begin position="137"/>
        <end position="202"/>
    </location>
</feature>
<evidence type="ECO:0000256" key="6">
    <source>
        <dbReference type="ARBA" id="ARBA00022763"/>
    </source>
</evidence>
<dbReference type="GO" id="GO:0000719">
    <property type="term" value="P:photoreactive repair"/>
    <property type="evidence" value="ECO:0007669"/>
    <property type="project" value="TreeGrafter"/>
</dbReference>
<evidence type="ECO:0000256" key="15">
    <source>
        <dbReference type="SAM" id="MobiDB-lite"/>
    </source>
</evidence>
<dbReference type="AlphaFoldDB" id="A0AAN8GB26"/>
<feature type="compositionally biased region" description="Basic and acidic residues" evidence="15">
    <location>
        <begin position="190"/>
        <end position="202"/>
    </location>
</feature>
<evidence type="ECO:0000256" key="1">
    <source>
        <dbReference type="ARBA" id="ARBA00001974"/>
    </source>
</evidence>
<keyword evidence="10" id="KW-0456">Lyase</keyword>
<dbReference type="FunFam" id="3.40.50.620:FF:000110">
    <property type="entry name" value="Deoxyribodipyrimidine photolyase"/>
    <property type="match status" value="1"/>
</dbReference>
<evidence type="ECO:0000256" key="10">
    <source>
        <dbReference type="ARBA" id="ARBA00023239"/>
    </source>
</evidence>
<evidence type="ECO:0000256" key="4">
    <source>
        <dbReference type="ARBA" id="ARBA00014046"/>
    </source>
</evidence>
<dbReference type="NCBIfam" id="TIGR00591">
    <property type="entry name" value="phr2"/>
    <property type="match status" value="1"/>
</dbReference>
<dbReference type="PROSITE" id="PS51645">
    <property type="entry name" value="PHR_CRY_ALPHA_BETA"/>
    <property type="match status" value="1"/>
</dbReference>
<evidence type="ECO:0000256" key="11">
    <source>
        <dbReference type="ARBA" id="ARBA00031671"/>
    </source>
</evidence>
<dbReference type="InterPro" id="IPR006050">
    <property type="entry name" value="DNA_photolyase_N"/>
</dbReference>
<reference evidence="17 18" key="1">
    <citation type="submission" date="2024-01" db="EMBL/GenBank/DDBJ databases">
        <title>The genome of the rayed Mediterranean limpet Patella caerulea (Linnaeus, 1758).</title>
        <authorList>
            <person name="Anh-Thu Weber A."/>
            <person name="Halstead-Nussloch G."/>
        </authorList>
    </citation>
    <scope>NUCLEOTIDE SEQUENCE [LARGE SCALE GENOMIC DNA]</scope>
    <source>
        <strain evidence="17">AATW-2023a</strain>
        <tissue evidence="17">Whole specimen</tissue>
    </source>
</reference>
<dbReference type="Gene3D" id="3.40.50.620">
    <property type="entry name" value="HUPs"/>
    <property type="match status" value="1"/>
</dbReference>
<dbReference type="FunFam" id="1.10.579.10:FF:000002">
    <property type="entry name" value="Deoxyribodipyrimidine photolyase"/>
    <property type="match status" value="1"/>
</dbReference>
<dbReference type="Gene3D" id="1.10.579.10">
    <property type="entry name" value="DNA Cyclobutane Dipyrimidine Photolyase, subunit A, domain 3"/>
    <property type="match status" value="1"/>
</dbReference>
<comment type="similarity">
    <text evidence="2">Belongs to the DNA photolyase class-2 family.</text>
</comment>
<dbReference type="SUPFAM" id="SSF52425">
    <property type="entry name" value="Cryptochrome/photolyase, N-terminal domain"/>
    <property type="match status" value="1"/>
</dbReference>
<evidence type="ECO:0000256" key="14">
    <source>
        <dbReference type="ARBA" id="ARBA00083107"/>
    </source>
</evidence>
<dbReference type="FunFam" id="1.25.40.80:FF:000004">
    <property type="entry name" value="Deoxyribodipyrimidine photolyase"/>
    <property type="match status" value="1"/>
</dbReference>
<dbReference type="EMBL" id="JAZGQO010000018">
    <property type="protein sequence ID" value="KAK6167256.1"/>
    <property type="molecule type" value="Genomic_DNA"/>
</dbReference>
<dbReference type="InterPro" id="IPR036155">
    <property type="entry name" value="Crypto/Photolyase_N_sf"/>
</dbReference>